<dbReference type="RefSeq" id="XP_067694832.1">
    <property type="nucleotide sequence ID" value="XM_067839911.1"/>
</dbReference>
<feature type="region of interest" description="Disordered" evidence="1">
    <location>
        <begin position="871"/>
        <end position="896"/>
    </location>
</feature>
<dbReference type="GeneID" id="94175421"/>
<dbReference type="KEGG" id="lenr:94175421"/>
<comment type="caution">
    <text evidence="2">The sequence shown here is derived from an EMBL/GenBank/DDBJ whole genome shotgun (WGS) entry which is preliminary data.</text>
</comment>
<feature type="compositionally biased region" description="Polar residues" evidence="1">
    <location>
        <begin position="196"/>
        <end position="209"/>
    </location>
</feature>
<evidence type="ECO:0000313" key="3">
    <source>
        <dbReference type="Proteomes" id="UP000674179"/>
    </source>
</evidence>
<feature type="region of interest" description="Disordered" evidence="1">
    <location>
        <begin position="725"/>
        <end position="776"/>
    </location>
</feature>
<feature type="region of interest" description="Disordered" evidence="1">
    <location>
        <begin position="1"/>
        <end position="23"/>
    </location>
</feature>
<feature type="region of interest" description="Disordered" evidence="1">
    <location>
        <begin position="560"/>
        <end position="583"/>
    </location>
</feature>
<evidence type="ECO:0000313" key="2">
    <source>
        <dbReference type="EMBL" id="KAG5483615.1"/>
    </source>
</evidence>
<proteinExistence type="predicted"/>
<feature type="compositionally biased region" description="Polar residues" evidence="1">
    <location>
        <begin position="1323"/>
        <end position="1348"/>
    </location>
</feature>
<reference evidence="2 3" key="1">
    <citation type="submission" date="2021-02" db="EMBL/GenBank/DDBJ databases">
        <title>Leishmania (Mundinia) enrietti genome sequencing and assembly.</title>
        <authorList>
            <person name="Almutairi H."/>
            <person name="Gatherer D."/>
        </authorList>
    </citation>
    <scope>NUCLEOTIDE SEQUENCE [LARGE SCALE GENOMIC DNA]</scope>
    <source>
        <strain evidence="2">CUR178</strain>
    </source>
</reference>
<feature type="region of interest" description="Disordered" evidence="1">
    <location>
        <begin position="188"/>
        <end position="220"/>
    </location>
</feature>
<feature type="region of interest" description="Disordered" evidence="1">
    <location>
        <begin position="293"/>
        <end position="312"/>
    </location>
</feature>
<accession>A0A836HGB1</accession>
<organism evidence="2 3">
    <name type="scientific">Leishmania enriettii</name>
    <dbReference type="NCBI Taxonomy" id="5663"/>
    <lineage>
        <taxon>Eukaryota</taxon>
        <taxon>Discoba</taxon>
        <taxon>Euglenozoa</taxon>
        <taxon>Kinetoplastea</taxon>
        <taxon>Metakinetoplastina</taxon>
        <taxon>Trypanosomatida</taxon>
        <taxon>Trypanosomatidae</taxon>
        <taxon>Leishmaniinae</taxon>
        <taxon>Leishmania</taxon>
    </lineage>
</organism>
<keyword evidence="3" id="KW-1185">Reference proteome</keyword>
<dbReference type="EMBL" id="JAFHKP010000012">
    <property type="protein sequence ID" value="KAG5483615.1"/>
    <property type="molecule type" value="Genomic_DNA"/>
</dbReference>
<evidence type="ECO:0000256" key="1">
    <source>
        <dbReference type="SAM" id="MobiDB-lite"/>
    </source>
</evidence>
<protein>
    <submittedName>
        <fullName evidence="2">Uncharacterized protein</fullName>
    </submittedName>
</protein>
<name>A0A836HGB1_LEIEN</name>
<feature type="region of interest" description="Disordered" evidence="1">
    <location>
        <begin position="1315"/>
        <end position="1368"/>
    </location>
</feature>
<feature type="region of interest" description="Disordered" evidence="1">
    <location>
        <begin position="474"/>
        <end position="497"/>
    </location>
</feature>
<feature type="region of interest" description="Disordered" evidence="1">
    <location>
        <begin position="793"/>
        <end position="813"/>
    </location>
</feature>
<gene>
    <name evidence="2" type="ORF">CUR178_08282</name>
</gene>
<dbReference type="OrthoDB" id="267339at2759"/>
<feature type="compositionally biased region" description="Polar residues" evidence="1">
    <location>
        <begin position="739"/>
        <end position="759"/>
    </location>
</feature>
<dbReference type="Proteomes" id="UP000674179">
    <property type="component" value="Chromosome 12"/>
</dbReference>
<sequence length="1368" mass="138314">MPLNPPASPPTRVHTPLAHGGDLPPRLPQIIHATTSATAAAPPLSSVIPPWVRLDFAAFTGRNFSLGTAPSAGGGGEGGPPWGLVSVENPIATSQPTLVERVPDGAARSYAREQRQVPHAQRSLLSQVGVIAEGVSTAADTSSFASSPLFEWVPYDGWDDSDLCQGQGGRYYRRDASGRQYRVTHRLRHGDLPGPSASTESGATTLGQTQGPGGAGVAVMPAGVDAKPAAASPPCTGEISCGDLDAPQRGLQQQQLRRRQNAAASGAKVSLPVLHDTVTDDTPRVVWSGTHAEEMRSQGKGDGGDGEVGHAGERGHKRFTATLAGPPLPLSSTAVAQGTSSLPHLQRQHAIGAAAASSSMTFPGAAPAAASHRISVGVSEPFRLPLATMIRKSLPVLREGFSSRACSVYTGVRSDGTLSIIMLEEYPGYTEPAPAQASQATAPSPAFLATVTESTATVASAQYGYHAVASPSRQTRQGWQWPPPPGSAKQSSLSSSLRADISLQPPATAPQCAAADAAGATSPTDFPIHQPTVTGGTVKDGVAFSHPCAGLTFHSPARVTSTLKSSPLPRSGGPQHANSGSRADPIRLGAATASVSAAVNAGERCRVVDLEGGGSPMRAAVVAASTIALRGHSVSSAPPEGGGGGQGHWAPLGFCTVPIAACGDSDTPTTAHPFVTLAVANAASHAGATASDVVLESAKQTHLAACGEGTGHGVAVAVTTGRQALPAPTRVMPPPAVSAKQSTSEGATSASISAPSNAESPGGGSDRQRSHRPGTSLLPSWCHAVAEALLAAPPPPKLRRFGQPRGTSTSGTTMTAATTATTVTSDMGSRMWSMGARGGVPTGSAAKLFTAAERALMSEGAAAAAASAAGKGRRGGEVEQQGCGATTPSATSPFPPCESVGPDVDELNEADPTGLQFLSPAALKATMRVKPLPMTYSSECSGVGGDLGILRIASEAASVVFDDDDNAPHGYTPVLMEVEATHSTTTTTVIEPGDVEAEATADAAAAAAPAARGRARTRNAQLSASITLRRFQDYHQRRCEGASAAAAEVEADGRALGMNASAAATTSAAGSAKNSLEDACTQNHGHTCFGDPSALPLRSCTVCAAGEEWGNHVSTIARGIGTAALTPHTDAAGLHASKCGSPVSAPSPAAAHLTMPAPGGTGMTVGECASEYPPQRRHSQLSCSSGAAVNVSGCAAHKNPACMMGECASARSLRFCDVAAESPGAAETISLGALVTTAAAMRPRSIMTSSAVLAGSVGEVGYREVGGAEVIHSSALVNTSQSTPYKVAGGLGFVPIHAENLPLFHMSPAPIAGVPMPVPPMASSLQNRPQKQQPQGSATDAKTSSVSRVPTRPLTQHPPKLGRPAGHA</sequence>